<evidence type="ECO:0000256" key="1">
    <source>
        <dbReference type="ARBA" id="ARBA00001974"/>
    </source>
</evidence>
<dbReference type="Pfam" id="PF00441">
    <property type="entry name" value="Acyl-CoA_dh_1"/>
    <property type="match status" value="1"/>
</dbReference>
<dbReference type="Gene3D" id="1.10.540.10">
    <property type="entry name" value="Acyl-CoA dehydrogenase/oxidase, N-terminal domain"/>
    <property type="match status" value="1"/>
</dbReference>
<sequence length="375" mass="39738">MDFDFSPEQKEIQHQARRMLVECCDLRAVRRVLDESRGWDPALWQQVAELGWLGAAIPEAYGGLGLGGDTLAVIAEELGRALAPLPVSSSIYLAAPCVLHAGSEVQRSEWLPELASGEHIATLAAAEGLVGVDELARHAARVRGGRLSGIKLPVPDGLLAHWAVVTAHDEAGVPGLYRVDLGGPGVTRTALESLDPTRPVARIVFDAAPAQRLGGDADPAPDAHAVLQRVLDEAAVWIAFEQVGAADAALAMSVDYARLRHAFGRPIGSFQGIKHKLADMYVRNQLARANACCGAWALTAGSAELPLAAASARISASEAAEFAAKETIQTHGGIGATWEADPHLFYRRARVLQGVIGGPAVWRERLVEALQAGVQ</sequence>
<dbReference type="Pfam" id="PF02771">
    <property type="entry name" value="Acyl-CoA_dh_N"/>
    <property type="match status" value="1"/>
</dbReference>
<dbReference type="RefSeq" id="WP_173120312.1">
    <property type="nucleotide sequence ID" value="NZ_JABRWJ010000001.1"/>
</dbReference>
<evidence type="ECO:0000256" key="5">
    <source>
        <dbReference type="ARBA" id="ARBA00023002"/>
    </source>
</evidence>
<keyword evidence="5" id="KW-0560">Oxidoreductase</keyword>
<evidence type="ECO:0000256" key="4">
    <source>
        <dbReference type="ARBA" id="ARBA00022827"/>
    </source>
</evidence>
<name>A0ABX2EBG9_9BURK</name>
<dbReference type="Proteomes" id="UP000737171">
    <property type="component" value="Unassembled WGS sequence"/>
</dbReference>
<dbReference type="PANTHER" id="PTHR43884:SF20">
    <property type="entry name" value="ACYL-COA DEHYDROGENASE FADE28"/>
    <property type="match status" value="1"/>
</dbReference>
<evidence type="ECO:0000259" key="7">
    <source>
        <dbReference type="Pfam" id="PF02771"/>
    </source>
</evidence>
<dbReference type="InterPro" id="IPR013786">
    <property type="entry name" value="AcylCoA_DH/ox_N"/>
</dbReference>
<gene>
    <name evidence="8" type="ORF">HLB44_02630</name>
</gene>
<dbReference type="EMBL" id="JABRWJ010000001">
    <property type="protein sequence ID" value="NRF65876.1"/>
    <property type="molecule type" value="Genomic_DNA"/>
</dbReference>
<keyword evidence="4" id="KW-0274">FAD</keyword>
<evidence type="ECO:0000313" key="9">
    <source>
        <dbReference type="Proteomes" id="UP000737171"/>
    </source>
</evidence>
<dbReference type="InterPro" id="IPR009075">
    <property type="entry name" value="AcylCo_DH/oxidase_C"/>
</dbReference>
<organism evidence="8 9">
    <name type="scientific">Pseudaquabacterium terrae</name>
    <dbReference type="NCBI Taxonomy" id="2732868"/>
    <lineage>
        <taxon>Bacteria</taxon>
        <taxon>Pseudomonadati</taxon>
        <taxon>Pseudomonadota</taxon>
        <taxon>Betaproteobacteria</taxon>
        <taxon>Burkholderiales</taxon>
        <taxon>Sphaerotilaceae</taxon>
        <taxon>Pseudaquabacterium</taxon>
    </lineage>
</organism>
<comment type="caution">
    <text evidence="8">The sequence shown here is derived from an EMBL/GenBank/DDBJ whole genome shotgun (WGS) entry which is preliminary data.</text>
</comment>
<keyword evidence="3" id="KW-0285">Flavoprotein</keyword>
<evidence type="ECO:0000313" key="8">
    <source>
        <dbReference type="EMBL" id="NRF65876.1"/>
    </source>
</evidence>
<dbReference type="InterPro" id="IPR036250">
    <property type="entry name" value="AcylCo_DH-like_C"/>
</dbReference>
<evidence type="ECO:0000256" key="3">
    <source>
        <dbReference type="ARBA" id="ARBA00022630"/>
    </source>
</evidence>
<dbReference type="SUPFAM" id="SSF47203">
    <property type="entry name" value="Acyl-CoA dehydrogenase C-terminal domain-like"/>
    <property type="match status" value="1"/>
</dbReference>
<dbReference type="Gene3D" id="1.20.140.10">
    <property type="entry name" value="Butyryl-CoA Dehydrogenase, subunit A, domain 3"/>
    <property type="match status" value="1"/>
</dbReference>
<proteinExistence type="inferred from homology"/>
<feature type="domain" description="Acyl-CoA dehydrogenase/oxidase N-terminal" evidence="7">
    <location>
        <begin position="6"/>
        <end position="118"/>
    </location>
</feature>
<feature type="domain" description="Acyl-CoA dehydrogenase/oxidase C-terminal" evidence="6">
    <location>
        <begin position="226"/>
        <end position="366"/>
    </location>
</feature>
<dbReference type="InterPro" id="IPR009100">
    <property type="entry name" value="AcylCoA_DH/oxidase_NM_dom_sf"/>
</dbReference>
<dbReference type="InterPro" id="IPR037069">
    <property type="entry name" value="AcylCoA_DH/ox_N_sf"/>
</dbReference>
<comment type="cofactor">
    <cofactor evidence="1">
        <name>FAD</name>
        <dbReference type="ChEBI" id="CHEBI:57692"/>
    </cofactor>
</comment>
<dbReference type="SUPFAM" id="SSF56645">
    <property type="entry name" value="Acyl-CoA dehydrogenase NM domain-like"/>
    <property type="match status" value="1"/>
</dbReference>
<evidence type="ECO:0000256" key="2">
    <source>
        <dbReference type="ARBA" id="ARBA00009347"/>
    </source>
</evidence>
<reference evidence="8 9" key="1">
    <citation type="submission" date="2020-05" db="EMBL/GenBank/DDBJ databases">
        <title>Aquincola sp. isolate from soil.</title>
        <authorList>
            <person name="Han J."/>
            <person name="Kim D.-U."/>
        </authorList>
    </citation>
    <scope>NUCLEOTIDE SEQUENCE [LARGE SCALE GENOMIC DNA]</scope>
    <source>
        <strain evidence="8 9">S2</strain>
    </source>
</reference>
<dbReference type="PANTHER" id="PTHR43884">
    <property type="entry name" value="ACYL-COA DEHYDROGENASE"/>
    <property type="match status" value="1"/>
</dbReference>
<accession>A0ABX2EBG9</accession>
<evidence type="ECO:0000259" key="6">
    <source>
        <dbReference type="Pfam" id="PF00441"/>
    </source>
</evidence>
<protein>
    <submittedName>
        <fullName evidence="8">Acyl-CoA/acyl-ACP dehydrogenase</fullName>
    </submittedName>
</protein>
<comment type="similarity">
    <text evidence="2">Belongs to the acyl-CoA dehydrogenase family.</text>
</comment>
<keyword evidence="9" id="KW-1185">Reference proteome</keyword>